<sequence>MKQAKNKFSVGDVVIVNGGMVDPDFGQEISGWIGTVEKVRHFDDAGFIHSFMYKVRWNRETLADNSVLRVSCEELGLDFETMQLTENDLSLCSSARGKKFIKHCLHLPKRKRAYSYGDFAFS</sequence>
<organism evidence="1 2">
    <name type="scientific">Photobacterium sanctipauli</name>
    <dbReference type="NCBI Taxonomy" id="1342794"/>
    <lineage>
        <taxon>Bacteria</taxon>
        <taxon>Pseudomonadati</taxon>
        <taxon>Pseudomonadota</taxon>
        <taxon>Gammaproteobacteria</taxon>
        <taxon>Vibrionales</taxon>
        <taxon>Vibrionaceae</taxon>
        <taxon>Photobacterium</taxon>
    </lineage>
</organism>
<reference evidence="1 2" key="1">
    <citation type="submission" date="2018-01" db="EMBL/GenBank/DDBJ databases">
        <title>Whole genome sequencing of Histamine producing bacteria.</title>
        <authorList>
            <person name="Butler K."/>
        </authorList>
    </citation>
    <scope>NUCLEOTIDE SEQUENCE [LARGE SCALE GENOMIC DNA]</scope>
    <source>
        <strain evidence="1 2">DSM 100436</strain>
    </source>
</reference>
<comment type="caution">
    <text evidence="1">The sequence shown here is derived from an EMBL/GenBank/DDBJ whole genome shotgun (WGS) entry which is preliminary data.</text>
</comment>
<proteinExistence type="predicted"/>
<keyword evidence="2" id="KW-1185">Reference proteome</keyword>
<dbReference type="AlphaFoldDB" id="A0A2T3NW94"/>
<accession>A0A2T3NW94</accession>
<gene>
    <name evidence="1" type="ORF">C9I98_06645</name>
</gene>
<evidence type="ECO:0000313" key="2">
    <source>
        <dbReference type="Proteomes" id="UP000241771"/>
    </source>
</evidence>
<evidence type="ECO:0000313" key="1">
    <source>
        <dbReference type="EMBL" id="PSW20525.1"/>
    </source>
</evidence>
<dbReference type="EMBL" id="PYMA01000003">
    <property type="protein sequence ID" value="PSW20525.1"/>
    <property type="molecule type" value="Genomic_DNA"/>
</dbReference>
<name>A0A2T3NW94_9GAMM</name>
<dbReference type="OrthoDB" id="5828901at2"/>
<dbReference type="RefSeq" id="WP_036827396.1">
    <property type="nucleotide sequence ID" value="NZ_JGVO01000852.1"/>
</dbReference>
<protein>
    <submittedName>
        <fullName evidence="1">Uncharacterized protein</fullName>
    </submittedName>
</protein>
<dbReference type="Proteomes" id="UP000241771">
    <property type="component" value="Unassembled WGS sequence"/>
</dbReference>